<dbReference type="RefSeq" id="XP_028492177.1">
    <property type="nucleotide sequence ID" value="XM_028635239.1"/>
</dbReference>
<gene>
    <name evidence="4" type="ORF">D7B24_000994</name>
</gene>
<protein>
    <recommendedName>
        <fullName evidence="3">C2H2-type domain-containing protein</fullName>
    </recommendedName>
</protein>
<feature type="region of interest" description="Disordered" evidence="2">
    <location>
        <begin position="140"/>
        <end position="174"/>
    </location>
</feature>
<dbReference type="STRING" id="1051616.A0A3M9Y0H8"/>
<dbReference type="InterPro" id="IPR036236">
    <property type="entry name" value="Znf_C2H2_sf"/>
</dbReference>
<dbReference type="PROSITE" id="PS50157">
    <property type="entry name" value="ZINC_FINGER_C2H2_2"/>
    <property type="match status" value="1"/>
</dbReference>
<name>A0A3M9Y0H8_9PEZI</name>
<feature type="compositionally biased region" description="Polar residues" evidence="2">
    <location>
        <begin position="158"/>
        <end position="173"/>
    </location>
</feature>
<dbReference type="GeneID" id="39604683"/>
<keyword evidence="1" id="KW-0863">Zinc-finger</keyword>
<dbReference type="AlphaFoldDB" id="A0A3M9Y0H8"/>
<dbReference type="EMBL" id="RBVV01000118">
    <property type="protein sequence ID" value="RNJ54019.1"/>
    <property type="molecule type" value="Genomic_DNA"/>
</dbReference>
<dbReference type="Proteomes" id="UP000267145">
    <property type="component" value="Unassembled WGS sequence"/>
</dbReference>
<dbReference type="InterPro" id="IPR013087">
    <property type="entry name" value="Znf_C2H2_type"/>
</dbReference>
<evidence type="ECO:0000313" key="4">
    <source>
        <dbReference type="EMBL" id="RNJ54019.1"/>
    </source>
</evidence>
<dbReference type="GO" id="GO:0008270">
    <property type="term" value="F:zinc ion binding"/>
    <property type="evidence" value="ECO:0007669"/>
    <property type="project" value="UniProtKB-KW"/>
</dbReference>
<reference evidence="4 5" key="1">
    <citation type="submission" date="2018-10" db="EMBL/GenBank/DDBJ databases">
        <title>Genome sequence of Verticillium nonalfalfae VnAa140.</title>
        <authorList>
            <person name="Stajich J.E."/>
            <person name="Kasson M.T."/>
        </authorList>
    </citation>
    <scope>NUCLEOTIDE SEQUENCE [LARGE SCALE GENOMIC DNA]</scope>
    <source>
        <strain evidence="4 5">VnAa140</strain>
    </source>
</reference>
<keyword evidence="1" id="KW-0479">Metal-binding</keyword>
<evidence type="ECO:0000313" key="5">
    <source>
        <dbReference type="Proteomes" id="UP000267145"/>
    </source>
</evidence>
<feature type="domain" description="C2H2-type" evidence="3">
    <location>
        <begin position="186"/>
        <end position="211"/>
    </location>
</feature>
<comment type="caution">
    <text evidence="4">The sequence shown here is derived from an EMBL/GenBank/DDBJ whole genome shotgun (WGS) entry which is preliminary data.</text>
</comment>
<keyword evidence="5" id="KW-1185">Reference proteome</keyword>
<dbReference type="PROSITE" id="PS00028">
    <property type="entry name" value="ZINC_FINGER_C2H2_1"/>
    <property type="match status" value="1"/>
</dbReference>
<sequence>MEQEAFFQYTPATMPNDYQADRYVWSDIVPSGFPTSHSMMAPYAAAPLDIPYFRSQVHGPYDRYGRPTDPMAMPWPDLPQPLPPMAPPIPEQHTEGHQRQRQTTLPDPARKKTISYIKPSNGDDVVFHTPVDVMMRALQKKDDVASSSSKAGAYSVKSEPSTPQAPSTCSQDVTYDEKKYSKIKPFVCKLDDCNKCFTTRGNLKNHQNKYHKQTITTIADWITSLTDVNALSHTDRELLSYFENIYKNSNKGIKGRGRDRQVSEVRGKTKKLPRKLLPSLGI</sequence>
<evidence type="ECO:0000259" key="3">
    <source>
        <dbReference type="PROSITE" id="PS50157"/>
    </source>
</evidence>
<dbReference type="SUPFAM" id="SSF57667">
    <property type="entry name" value="beta-beta-alpha zinc fingers"/>
    <property type="match status" value="1"/>
</dbReference>
<organism evidence="4 5">
    <name type="scientific">Verticillium nonalfalfae</name>
    <dbReference type="NCBI Taxonomy" id="1051616"/>
    <lineage>
        <taxon>Eukaryota</taxon>
        <taxon>Fungi</taxon>
        <taxon>Dikarya</taxon>
        <taxon>Ascomycota</taxon>
        <taxon>Pezizomycotina</taxon>
        <taxon>Sordariomycetes</taxon>
        <taxon>Hypocreomycetidae</taxon>
        <taxon>Glomerellales</taxon>
        <taxon>Plectosphaerellaceae</taxon>
        <taxon>Verticillium</taxon>
    </lineage>
</organism>
<proteinExistence type="predicted"/>
<accession>A0A3M9Y0H8</accession>
<feature type="compositionally biased region" description="Pro residues" evidence="2">
    <location>
        <begin position="80"/>
        <end position="90"/>
    </location>
</feature>
<feature type="region of interest" description="Disordered" evidence="2">
    <location>
        <begin position="80"/>
        <end position="117"/>
    </location>
</feature>
<evidence type="ECO:0000256" key="2">
    <source>
        <dbReference type="SAM" id="MobiDB-lite"/>
    </source>
</evidence>
<keyword evidence="1" id="KW-0862">Zinc</keyword>
<dbReference type="SMART" id="SM00355">
    <property type="entry name" value="ZnF_C2H2"/>
    <property type="match status" value="1"/>
</dbReference>
<dbReference type="Gene3D" id="3.30.160.60">
    <property type="entry name" value="Classic Zinc Finger"/>
    <property type="match status" value="1"/>
</dbReference>
<evidence type="ECO:0000256" key="1">
    <source>
        <dbReference type="PROSITE-ProRule" id="PRU00042"/>
    </source>
</evidence>